<feature type="region of interest" description="Disordered" evidence="1">
    <location>
        <begin position="333"/>
        <end position="354"/>
    </location>
</feature>
<dbReference type="Proteomes" id="UP001295684">
    <property type="component" value="Unassembled WGS sequence"/>
</dbReference>
<accession>A0AAD1U284</accession>
<organism evidence="2 3">
    <name type="scientific">Euplotes crassus</name>
    <dbReference type="NCBI Taxonomy" id="5936"/>
    <lineage>
        <taxon>Eukaryota</taxon>
        <taxon>Sar</taxon>
        <taxon>Alveolata</taxon>
        <taxon>Ciliophora</taxon>
        <taxon>Intramacronucleata</taxon>
        <taxon>Spirotrichea</taxon>
        <taxon>Hypotrichia</taxon>
        <taxon>Euplotida</taxon>
        <taxon>Euplotidae</taxon>
        <taxon>Moneuplotes</taxon>
    </lineage>
</organism>
<feature type="compositionally biased region" description="Basic residues" evidence="1">
    <location>
        <begin position="145"/>
        <end position="156"/>
    </location>
</feature>
<proteinExistence type="predicted"/>
<feature type="compositionally biased region" description="Low complexity" evidence="1">
    <location>
        <begin position="237"/>
        <end position="254"/>
    </location>
</feature>
<reference evidence="2" key="1">
    <citation type="submission" date="2023-07" db="EMBL/GenBank/DDBJ databases">
        <authorList>
            <consortium name="AG Swart"/>
            <person name="Singh M."/>
            <person name="Singh A."/>
            <person name="Seah K."/>
            <person name="Emmerich C."/>
        </authorList>
    </citation>
    <scope>NUCLEOTIDE SEQUENCE</scope>
    <source>
        <strain evidence="2">DP1</strain>
    </source>
</reference>
<sequence length="645" mass="74964">MDPVILKTSIYPQPYYLAGSTSNKEARKGGINISFGNRSQAVRKKQRDKKNSFGMEKVVVLEPARRDDRVFYGRKYNLSTGRFRKPKVFRDYEYVDKSLDQTQPIVHLNVINQKHRLPKRIRQAEGRAKSKNFSYNGTQFTIIAKPHHISPKRSKRSTSPTQKVRNNNSPKRKTKKHYFDYNSQNTRGKTVKATSQSAFRNPRKHASVLHRTNSFEKKKKWPKTTTQDRSKEKTTKQPKQPKQQHQSKQPQKQTHPTEEIVNISTEVENPNMEANPPNSGEPQPSDLEKLGNKFLEAINFFNMEHRTKLDESSARKVVTKVIQQAFQLKHPNPHLANSIFTPKPTGPSRPPKTSAYKEDALYSQRKAPFESKMTFGHPSRRSVQEEKEENVEAVVVEEESVKESEEFEEDTKFDQEVDQKKAGWEESISFSKMNSEQSPTEVLGSEQLNGDYQLNDSLTANERHLLSFMNRFPNNDHKAAAEYCNNIFSVEQRRMTEQGVLSKINSLKQRSLQREKSRRLNTDISVFAPDKRSHNPEETKFSTNHHLRDADMRKTGTFHAHNLKSNNQLEIPQENYKRINTDSNRDLSNNFKFQPEINEHFQREQDEEKSNKHTEDNKYSKKSSNLEKIPEESEQLFSVVPSEFD</sequence>
<feature type="region of interest" description="Disordered" evidence="1">
    <location>
        <begin position="372"/>
        <end position="391"/>
    </location>
</feature>
<name>A0AAD1U284_EUPCR</name>
<keyword evidence="3" id="KW-1185">Reference proteome</keyword>
<protein>
    <submittedName>
        <fullName evidence="2">Uncharacterized protein</fullName>
    </submittedName>
</protein>
<feature type="compositionally biased region" description="Polar residues" evidence="1">
    <location>
        <begin position="157"/>
        <end position="169"/>
    </location>
</feature>
<dbReference type="EMBL" id="CAMPGE010000346">
    <property type="protein sequence ID" value="CAI2359092.1"/>
    <property type="molecule type" value="Genomic_DNA"/>
</dbReference>
<evidence type="ECO:0000313" key="3">
    <source>
        <dbReference type="Proteomes" id="UP001295684"/>
    </source>
</evidence>
<feature type="compositionally biased region" description="Basic and acidic residues" evidence="1">
    <location>
        <begin position="226"/>
        <end position="235"/>
    </location>
</feature>
<dbReference type="AlphaFoldDB" id="A0AAD1U284"/>
<feature type="compositionally biased region" description="Polar residues" evidence="1">
    <location>
        <begin position="181"/>
        <end position="199"/>
    </location>
</feature>
<evidence type="ECO:0000313" key="2">
    <source>
        <dbReference type="EMBL" id="CAI2359092.1"/>
    </source>
</evidence>
<comment type="caution">
    <text evidence="2">The sequence shown here is derived from an EMBL/GenBank/DDBJ whole genome shotgun (WGS) entry which is preliminary data.</text>
</comment>
<feature type="region of interest" description="Disordered" evidence="1">
    <location>
        <begin position="601"/>
        <end position="645"/>
    </location>
</feature>
<gene>
    <name evidence="2" type="ORF">ECRASSUSDP1_LOCUS377</name>
</gene>
<feature type="region of interest" description="Disordered" evidence="1">
    <location>
        <begin position="143"/>
        <end position="290"/>
    </location>
</feature>
<feature type="compositionally biased region" description="Basic and acidic residues" evidence="1">
    <location>
        <begin position="601"/>
        <end position="631"/>
    </location>
</feature>
<evidence type="ECO:0000256" key="1">
    <source>
        <dbReference type="SAM" id="MobiDB-lite"/>
    </source>
</evidence>